<proteinExistence type="predicted"/>
<keyword evidence="2" id="KW-1185">Reference proteome</keyword>
<evidence type="ECO:0000313" key="2">
    <source>
        <dbReference type="Proteomes" id="UP001149009"/>
    </source>
</evidence>
<dbReference type="InterPro" id="IPR009394">
    <property type="entry name" value="MmcB-like"/>
</dbReference>
<sequence length="166" mass="18512">MPIVSPFPVNPLADGRQSDRALVVRRGVQRLLMEMGAAVLPELPLASGRRADLVALTPKGDFWIIEIKSSVEDFRVDRKWPEYRLHSDRFFFASHPDVPEEIFPPECGFILSDGYGAEILRDAPEHRLAPATRRALMLRFARASAARLTAAELAGVPIPLLDGEDR</sequence>
<dbReference type="Pfam" id="PF06319">
    <property type="entry name" value="MmcB-like"/>
    <property type="match status" value="1"/>
</dbReference>
<dbReference type="RefSeq" id="WP_261514822.1">
    <property type="nucleotide sequence ID" value="NZ_JAODNV010000007.1"/>
</dbReference>
<organism evidence="1 2">
    <name type="scientific">Chelativorans petroleitrophicus</name>
    <dbReference type="NCBI Taxonomy" id="2975484"/>
    <lineage>
        <taxon>Bacteria</taxon>
        <taxon>Pseudomonadati</taxon>
        <taxon>Pseudomonadota</taxon>
        <taxon>Alphaproteobacteria</taxon>
        <taxon>Hyphomicrobiales</taxon>
        <taxon>Phyllobacteriaceae</taxon>
        <taxon>Chelativorans</taxon>
    </lineage>
</organism>
<dbReference type="Proteomes" id="UP001149009">
    <property type="component" value="Unassembled WGS sequence"/>
</dbReference>
<gene>
    <name evidence="1" type="ORF">NYR54_06630</name>
</gene>
<name>A0A9X2X952_9HYPH</name>
<dbReference type="EMBL" id="JAODNV010000007">
    <property type="protein sequence ID" value="MCT8989970.1"/>
    <property type="molecule type" value="Genomic_DNA"/>
</dbReference>
<accession>A0A9X2X952</accession>
<protein>
    <submittedName>
        <fullName evidence="1">MmcB family DNA repair protein</fullName>
    </submittedName>
</protein>
<comment type="caution">
    <text evidence="1">The sequence shown here is derived from an EMBL/GenBank/DDBJ whole genome shotgun (WGS) entry which is preliminary data.</text>
</comment>
<dbReference type="AlphaFoldDB" id="A0A9X2X952"/>
<evidence type="ECO:0000313" key="1">
    <source>
        <dbReference type="EMBL" id="MCT8989970.1"/>
    </source>
</evidence>
<reference evidence="1" key="1">
    <citation type="submission" date="2022-08" db="EMBL/GenBank/DDBJ databases">
        <title>Chelativorans sichuanense sp. nov., a paraffin oil-degrading bacterium isolated from a mixture of oil-based drill cuttings and paddy soil.</title>
        <authorList>
            <person name="Yu J."/>
            <person name="Liu H."/>
            <person name="Chen Q."/>
        </authorList>
    </citation>
    <scope>NUCLEOTIDE SEQUENCE</scope>
    <source>
        <strain evidence="1">SCAU 2101</strain>
    </source>
</reference>
<dbReference type="PIRSF" id="PIRSF031796">
    <property type="entry name" value="UPC031796"/>
    <property type="match status" value="1"/>
</dbReference>